<feature type="domain" description="ABC transmembrane type-1" evidence="10">
    <location>
        <begin position="23"/>
        <end position="303"/>
    </location>
</feature>
<evidence type="ECO:0000256" key="8">
    <source>
        <dbReference type="SAM" id="Phobius"/>
    </source>
</evidence>
<feature type="transmembrane region" description="Helical" evidence="8">
    <location>
        <begin position="167"/>
        <end position="188"/>
    </location>
</feature>
<dbReference type="SUPFAM" id="SSF90123">
    <property type="entry name" value="ABC transporter transmembrane region"/>
    <property type="match status" value="1"/>
</dbReference>
<dbReference type="PROSITE" id="PS00211">
    <property type="entry name" value="ABC_TRANSPORTER_1"/>
    <property type="match status" value="1"/>
</dbReference>
<dbReference type="RefSeq" id="WP_345538418.1">
    <property type="nucleotide sequence ID" value="NZ_BAABGJ010000024.1"/>
</dbReference>
<accession>A0ABP8HST9</accession>
<proteinExistence type="predicted"/>
<evidence type="ECO:0000313" key="11">
    <source>
        <dbReference type="EMBL" id="GAA4343867.1"/>
    </source>
</evidence>
<dbReference type="InterPro" id="IPR036640">
    <property type="entry name" value="ABC1_TM_sf"/>
</dbReference>
<keyword evidence="6 8" id="KW-1133">Transmembrane helix</keyword>
<dbReference type="InterPro" id="IPR017871">
    <property type="entry name" value="ABC_transporter-like_CS"/>
</dbReference>
<dbReference type="InterPro" id="IPR027417">
    <property type="entry name" value="P-loop_NTPase"/>
</dbReference>
<feature type="transmembrane region" description="Helical" evidence="8">
    <location>
        <begin position="21"/>
        <end position="39"/>
    </location>
</feature>
<keyword evidence="4" id="KW-0547">Nucleotide-binding</keyword>
<dbReference type="PANTHER" id="PTHR24221">
    <property type="entry name" value="ATP-BINDING CASSETTE SUB-FAMILY B"/>
    <property type="match status" value="1"/>
</dbReference>
<gene>
    <name evidence="11" type="ORF">GCM10023165_26630</name>
</gene>
<dbReference type="InterPro" id="IPR003439">
    <property type="entry name" value="ABC_transporter-like_ATP-bd"/>
</dbReference>
<dbReference type="PROSITE" id="PS50929">
    <property type="entry name" value="ABC_TM1F"/>
    <property type="match status" value="1"/>
</dbReference>
<evidence type="ECO:0000256" key="2">
    <source>
        <dbReference type="ARBA" id="ARBA00022475"/>
    </source>
</evidence>
<comment type="caution">
    <text evidence="11">The sequence shown here is derived from an EMBL/GenBank/DDBJ whole genome shotgun (WGS) entry which is preliminary data.</text>
</comment>
<evidence type="ECO:0000256" key="6">
    <source>
        <dbReference type="ARBA" id="ARBA00022989"/>
    </source>
</evidence>
<evidence type="ECO:0000256" key="4">
    <source>
        <dbReference type="ARBA" id="ARBA00022741"/>
    </source>
</evidence>
<feature type="domain" description="ABC transporter" evidence="9">
    <location>
        <begin position="342"/>
        <end position="558"/>
    </location>
</feature>
<sequence length="562" mass="58614">MKAWRDLRAVAAALWAGEPRRLALGAGLAALTVLMGMGLLGLSGWFITATALAGLQAASAILFDVFMPSAGIRLLALGRTAARYGERLTTHDATFAVLATLRVRLFRGWARPDAARRLLARPARLLFRLSADIDALESFYLRLLVPAAAALGAALLAGLVLGALRPWMGVLLTLWLLVAGWGIAWLLARRARPAAVRRAQAMEGLRARAIDLVAGQAELVMAGRIPAQQEALAAADRHLVAADLALNRLEAGAGAAYSVAGTLTLAGVLLAVGLLAGEGAIGAPAAALALLVALSAMEPFAAVRRGALEAGRAWLAARRLAPHLADDAPGVVPAMPDDGWALQARALVLVHPGSRAAALQHATLALAEGERVAVIGASGAGKSTLLAAVAGELAPVGGDLRALPTCLLTQRTDLFQDSLRDNLRLADPVADDARLWSALAAAGLAEEVRALPEGLATRLGEGGIGLSGGQSRRLALARLLLRDAAFWLLDEPTEALDSATAHDVLQRLRTQAAGRTLLIATHLRREAALADRLLVMRSGRIVADLRRGTTTFEAALDALRPD</sequence>
<keyword evidence="2" id="KW-1003">Cell membrane</keyword>
<dbReference type="SUPFAM" id="SSF52540">
    <property type="entry name" value="P-loop containing nucleoside triphosphate hydrolases"/>
    <property type="match status" value="1"/>
</dbReference>
<dbReference type="Gene3D" id="1.20.1560.10">
    <property type="entry name" value="ABC transporter type 1, transmembrane domain"/>
    <property type="match status" value="1"/>
</dbReference>
<protein>
    <submittedName>
        <fullName evidence="11">Amino acid ABC transporter ATP-binding/permease protein</fullName>
    </submittedName>
</protein>
<dbReference type="Proteomes" id="UP001500975">
    <property type="component" value="Unassembled WGS sequence"/>
</dbReference>
<organism evidence="11 12">
    <name type="scientific">Variovorax defluvii</name>
    <dbReference type="NCBI Taxonomy" id="913761"/>
    <lineage>
        <taxon>Bacteria</taxon>
        <taxon>Pseudomonadati</taxon>
        <taxon>Pseudomonadota</taxon>
        <taxon>Betaproteobacteria</taxon>
        <taxon>Burkholderiales</taxon>
        <taxon>Comamonadaceae</taxon>
        <taxon>Variovorax</taxon>
    </lineage>
</organism>
<dbReference type="PROSITE" id="PS50893">
    <property type="entry name" value="ABC_TRANSPORTER_2"/>
    <property type="match status" value="1"/>
</dbReference>
<feature type="transmembrane region" description="Helical" evidence="8">
    <location>
        <begin position="281"/>
        <end position="303"/>
    </location>
</feature>
<dbReference type="InterPro" id="IPR003593">
    <property type="entry name" value="AAA+_ATPase"/>
</dbReference>
<evidence type="ECO:0000256" key="5">
    <source>
        <dbReference type="ARBA" id="ARBA00022840"/>
    </source>
</evidence>
<keyword evidence="12" id="KW-1185">Reference proteome</keyword>
<dbReference type="Pfam" id="PF00005">
    <property type="entry name" value="ABC_tran"/>
    <property type="match status" value="1"/>
</dbReference>
<keyword evidence="7 8" id="KW-0472">Membrane</keyword>
<evidence type="ECO:0000259" key="10">
    <source>
        <dbReference type="PROSITE" id="PS50929"/>
    </source>
</evidence>
<dbReference type="GO" id="GO:0005524">
    <property type="term" value="F:ATP binding"/>
    <property type="evidence" value="ECO:0007669"/>
    <property type="project" value="UniProtKB-KW"/>
</dbReference>
<reference evidence="12" key="1">
    <citation type="journal article" date="2019" name="Int. J. Syst. Evol. Microbiol.">
        <title>The Global Catalogue of Microorganisms (GCM) 10K type strain sequencing project: providing services to taxonomists for standard genome sequencing and annotation.</title>
        <authorList>
            <consortium name="The Broad Institute Genomics Platform"/>
            <consortium name="The Broad Institute Genome Sequencing Center for Infectious Disease"/>
            <person name="Wu L."/>
            <person name="Ma J."/>
        </authorList>
    </citation>
    <scope>NUCLEOTIDE SEQUENCE [LARGE SCALE GENOMIC DNA]</scope>
    <source>
        <strain evidence="12">JCM 17804</strain>
    </source>
</reference>
<dbReference type="InterPro" id="IPR011527">
    <property type="entry name" value="ABC1_TM_dom"/>
</dbReference>
<keyword evidence="5 11" id="KW-0067">ATP-binding</keyword>
<feature type="transmembrane region" description="Helical" evidence="8">
    <location>
        <begin position="139"/>
        <end position="161"/>
    </location>
</feature>
<feature type="transmembrane region" description="Helical" evidence="8">
    <location>
        <begin position="255"/>
        <end position="275"/>
    </location>
</feature>
<dbReference type="Gene3D" id="3.40.50.300">
    <property type="entry name" value="P-loop containing nucleotide triphosphate hydrolases"/>
    <property type="match status" value="1"/>
</dbReference>
<evidence type="ECO:0000313" key="12">
    <source>
        <dbReference type="Proteomes" id="UP001500975"/>
    </source>
</evidence>
<evidence type="ECO:0000256" key="7">
    <source>
        <dbReference type="ARBA" id="ARBA00023136"/>
    </source>
</evidence>
<comment type="subcellular location">
    <subcellularLocation>
        <location evidence="1">Cell membrane</location>
        <topology evidence="1">Multi-pass membrane protein</topology>
    </subcellularLocation>
</comment>
<feature type="transmembrane region" description="Helical" evidence="8">
    <location>
        <begin position="45"/>
        <end position="66"/>
    </location>
</feature>
<keyword evidence="3 8" id="KW-0812">Transmembrane</keyword>
<evidence type="ECO:0000256" key="3">
    <source>
        <dbReference type="ARBA" id="ARBA00022692"/>
    </source>
</evidence>
<dbReference type="InterPro" id="IPR039421">
    <property type="entry name" value="Type_1_exporter"/>
</dbReference>
<dbReference type="PANTHER" id="PTHR24221:SF654">
    <property type="entry name" value="ATP-BINDING CASSETTE SUB-FAMILY B MEMBER 6"/>
    <property type="match status" value="1"/>
</dbReference>
<dbReference type="EMBL" id="BAABGJ010000024">
    <property type="protein sequence ID" value="GAA4343867.1"/>
    <property type="molecule type" value="Genomic_DNA"/>
</dbReference>
<evidence type="ECO:0000259" key="9">
    <source>
        <dbReference type="PROSITE" id="PS50893"/>
    </source>
</evidence>
<evidence type="ECO:0000256" key="1">
    <source>
        <dbReference type="ARBA" id="ARBA00004651"/>
    </source>
</evidence>
<dbReference type="SMART" id="SM00382">
    <property type="entry name" value="AAA"/>
    <property type="match status" value="1"/>
</dbReference>
<name>A0ABP8HST9_9BURK</name>